<evidence type="ECO:0000313" key="5">
    <source>
        <dbReference type="Proteomes" id="UP000703661"/>
    </source>
</evidence>
<keyword evidence="2" id="KW-0121">Carboxypeptidase</keyword>
<evidence type="ECO:0000256" key="2">
    <source>
        <dbReference type="ARBA" id="ARBA00022645"/>
    </source>
</evidence>
<dbReference type="Proteomes" id="UP000703661">
    <property type="component" value="Unassembled WGS sequence"/>
</dbReference>
<dbReference type="GO" id="GO:0006508">
    <property type="term" value="P:proteolysis"/>
    <property type="evidence" value="ECO:0007669"/>
    <property type="project" value="InterPro"/>
</dbReference>
<accession>A0A9P6SY70</accession>
<evidence type="ECO:0000256" key="3">
    <source>
        <dbReference type="ARBA" id="ARBA00023180"/>
    </source>
</evidence>
<keyword evidence="2" id="KW-0645">Protease</keyword>
<dbReference type="InterPro" id="IPR029058">
    <property type="entry name" value="AB_hydrolase_fold"/>
</dbReference>
<keyword evidence="5" id="KW-1185">Reference proteome</keyword>
<sequence length="54" mass="5698">MTPIYTGSSSTQSGSYHSERGLSYVTIAKAGHMVPRDDPVTASWVISQLVSGAI</sequence>
<dbReference type="Gene3D" id="3.40.50.12670">
    <property type="match status" value="1"/>
</dbReference>
<protein>
    <submittedName>
        <fullName evidence="4">Uncharacterized protein</fullName>
    </submittedName>
</protein>
<proteinExistence type="inferred from homology"/>
<comment type="similarity">
    <text evidence="1">Belongs to the peptidase S10 family.</text>
</comment>
<organism evidence="4 5">
    <name type="scientific">Entomortierella chlamydospora</name>
    <dbReference type="NCBI Taxonomy" id="101097"/>
    <lineage>
        <taxon>Eukaryota</taxon>
        <taxon>Fungi</taxon>
        <taxon>Fungi incertae sedis</taxon>
        <taxon>Mucoromycota</taxon>
        <taxon>Mortierellomycotina</taxon>
        <taxon>Mortierellomycetes</taxon>
        <taxon>Mortierellales</taxon>
        <taxon>Mortierellaceae</taxon>
        <taxon>Entomortierella</taxon>
    </lineage>
</organism>
<gene>
    <name evidence="4" type="ORF">BGZ80_001032</name>
</gene>
<dbReference type="GO" id="GO:0004185">
    <property type="term" value="F:serine-type carboxypeptidase activity"/>
    <property type="evidence" value="ECO:0007669"/>
    <property type="project" value="InterPro"/>
</dbReference>
<dbReference type="Pfam" id="PF00450">
    <property type="entry name" value="Peptidase_S10"/>
    <property type="match status" value="1"/>
</dbReference>
<keyword evidence="3" id="KW-0325">Glycoprotein</keyword>
<comment type="caution">
    <text evidence="4">The sequence shown here is derived from an EMBL/GenBank/DDBJ whole genome shotgun (WGS) entry which is preliminary data.</text>
</comment>
<keyword evidence="2" id="KW-0378">Hydrolase</keyword>
<evidence type="ECO:0000256" key="1">
    <source>
        <dbReference type="ARBA" id="ARBA00009431"/>
    </source>
</evidence>
<name>A0A9P6SY70_9FUNG</name>
<dbReference type="AlphaFoldDB" id="A0A9P6SY70"/>
<reference evidence="4" key="1">
    <citation type="journal article" date="2020" name="Fungal Divers.">
        <title>Resolving the Mortierellaceae phylogeny through synthesis of multi-gene phylogenetics and phylogenomics.</title>
        <authorList>
            <person name="Vandepol N."/>
            <person name="Liber J."/>
            <person name="Desiro A."/>
            <person name="Na H."/>
            <person name="Kennedy M."/>
            <person name="Barry K."/>
            <person name="Grigoriev I.V."/>
            <person name="Miller A.N."/>
            <person name="O'Donnell K."/>
            <person name="Stajich J.E."/>
            <person name="Bonito G."/>
        </authorList>
    </citation>
    <scope>NUCLEOTIDE SEQUENCE</scope>
    <source>
        <strain evidence="4">NRRL 2769</strain>
    </source>
</reference>
<evidence type="ECO:0000313" key="4">
    <source>
        <dbReference type="EMBL" id="KAG0010983.1"/>
    </source>
</evidence>
<dbReference type="EMBL" id="JAAAID010001229">
    <property type="protein sequence ID" value="KAG0010983.1"/>
    <property type="molecule type" value="Genomic_DNA"/>
</dbReference>
<dbReference type="InterPro" id="IPR001563">
    <property type="entry name" value="Peptidase_S10"/>
</dbReference>
<dbReference type="SUPFAM" id="SSF53474">
    <property type="entry name" value="alpha/beta-Hydrolases"/>
    <property type="match status" value="1"/>
</dbReference>